<gene>
    <name evidence="5" type="ORF">RM544_06405</name>
</gene>
<dbReference type="InterPro" id="IPR029056">
    <property type="entry name" value="Ribokinase-like"/>
</dbReference>
<evidence type="ECO:0000256" key="3">
    <source>
        <dbReference type="ARBA" id="ARBA00022777"/>
    </source>
</evidence>
<evidence type="ECO:0000256" key="1">
    <source>
        <dbReference type="ARBA" id="ARBA00010688"/>
    </source>
</evidence>
<dbReference type="InterPro" id="IPR050306">
    <property type="entry name" value="PfkB_Carbo_kinase"/>
</dbReference>
<dbReference type="GO" id="GO:0008673">
    <property type="term" value="F:2-dehydro-3-deoxygluconokinase activity"/>
    <property type="evidence" value="ECO:0007669"/>
    <property type="project" value="TreeGrafter"/>
</dbReference>
<reference evidence="5 6" key="1">
    <citation type="submission" date="2023-09" db="EMBL/GenBank/DDBJ databases">
        <authorList>
            <person name="Rey-Velasco X."/>
        </authorList>
    </citation>
    <scope>NUCLEOTIDE SEQUENCE [LARGE SCALE GENOMIC DNA]</scope>
    <source>
        <strain evidence="5 6">W409</strain>
    </source>
</reference>
<sequence length="322" mass="35515">MHSESDIFKQLRGPLVFAGECMLELVNKGASQLAKSYAGDLYNSSIYLKRAFPELSVEFMSCIGQDILSNELLERLLSEGIGAHFLPQIATHHLGAYMVVTDEQGERSFIYWRNDSAAKRLMSSMSANQTNALDKVGLFFFSGISIAILHDDERTLFWEKLSQMKQAGVTIAFDPNYRPQLWKSPEVAKENIEKAFSLSDILLPGVDDFDKLYGITDVEECIALCQQYSPKELVMKQGERTVHIISSQGRESVPVVANNNVVDTTSAGDAFNGVYLGSRVSGHSPTASANAASAAASKVIETPGAIMPKALFDDFWQAYRFS</sequence>
<proteinExistence type="inferred from homology"/>
<keyword evidence="3 5" id="KW-0418">Kinase</keyword>
<dbReference type="PANTHER" id="PTHR43085:SF15">
    <property type="entry name" value="2-DEHYDRO-3-DEOXYGLUCONOKINASE"/>
    <property type="match status" value="1"/>
</dbReference>
<keyword evidence="6" id="KW-1185">Reference proteome</keyword>
<evidence type="ECO:0000259" key="4">
    <source>
        <dbReference type="Pfam" id="PF00294"/>
    </source>
</evidence>
<evidence type="ECO:0000256" key="2">
    <source>
        <dbReference type="ARBA" id="ARBA00022679"/>
    </source>
</evidence>
<accession>A0AAW8QYJ6</accession>
<comment type="caution">
    <text evidence="5">The sequence shown here is derived from an EMBL/GenBank/DDBJ whole genome shotgun (WGS) entry which is preliminary data.</text>
</comment>
<protein>
    <submittedName>
        <fullName evidence="5">Sugar kinase</fullName>
    </submittedName>
</protein>
<dbReference type="GO" id="GO:0019698">
    <property type="term" value="P:D-galacturonate catabolic process"/>
    <property type="evidence" value="ECO:0007669"/>
    <property type="project" value="TreeGrafter"/>
</dbReference>
<dbReference type="Pfam" id="PF00294">
    <property type="entry name" value="PfkB"/>
    <property type="match status" value="1"/>
</dbReference>
<dbReference type="GO" id="GO:0042840">
    <property type="term" value="P:D-glucuronate catabolic process"/>
    <property type="evidence" value="ECO:0007669"/>
    <property type="project" value="TreeGrafter"/>
</dbReference>
<dbReference type="EMBL" id="JAVRIE010000002">
    <property type="protein sequence ID" value="MDT0582161.1"/>
    <property type="molecule type" value="Genomic_DNA"/>
</dbReference>
<dbReference type="GO" id="GO:0006974">
    <property type="term" value="P:DNA damage response"/>
    <property type="evidence" value="ECO:0007669"/>
    <property type="project" value="TreeGrafter"/>
</dbReference>
<organism evidence="5 6">
    <name type="scientific">Brumicola blandensis</name>
    <dbReference type="NCBI Taxonomy" id="3075611"/>
    <lineage>
        <taxon>Bacteria</taxon>
        <taxon>Pseudomonadati</taxon>
        <taxon>Pseudomonadota</taxon>
        <taxon>Gammaproteobacteria</taxon>
        <taxon>Alteromonadales</taxon>
        <taxon>Alteromonadaceae</taxon>
        <taxon>Brumicola</taxon>
    </lineage>
</organism>
<dbReference type="CDD" id="cd01166">
    <property type="entry name" value="KdgK"/>
    <property type="match status" value="1"/>
</dbReference>
<evidence type="ECO:0000313" key="6">
    <source>
        <dbReference type="Proteomes" id="UP001249020"/>
    </source>
</evidence>
<keyword evidence="2" id="KW-0808">Transferase</keyword>
<comment type="similarity">
    <text evidence="1">Belongs to the carbohydrate kinase PfkB family.</text>
</comment>
<feature type="domain" description="Carbohydrate kinase PfkB" evidence="4">
    <location>
        <begin position="30"/>
        <end position="307"/>
    </location>
</feature>
<dbReference type="Proteomes" id="UP001249020">
    <property type="component" value="Unassembled WGS sequence"/>
</dbReference>
<dbReference type="RefSeq" id="WP_311360941.1">
    <property type="nucleotide sequence ID" value="NZ_JAVRIE010000002.1"/>
</dbReference>
<dbReference type="SUPFAM" id="SSF53613">
    <property type="entry name" value="Ribokinase-like"/>
    <property type="match status" value="1"/>
</dbReference>
<dbReference type="InterPro" id="IPR011611">
    <property type="entry name" value="PfkB_dom"/>
</dbReference>
<evidence type="ECO:0000313" key="5">
    <source>
        <dbReference type="EMBL" id="MDT0582161.1"/>
    </source>
</evidence>
<dbReference type="AlphaFoldDB" id="A0AAW8QYJ6"/>
<dbReference type="PANTHER" id="PTHR43085">
    <property type="entry name" value="HEXOKINASE FAMILY MEMBER"/>
    <property type="match status" value="1"/>
</dbReference>
<dbReference type="GO" id="GO:0005829">
    <property type="term" value="C:cytosol"/>
    <property type="evidence" value="ECO:0007669"/>
    <property type="project" value="TreeGrafter"/>
</dbReference>
<name>A0AAW8QYJ6_9ALTE</name>
<dbReference type="Gene3D" id="3.40.1190.20">
    <property type="match status" value="1"/>
</dbReference>